<dbReference type="InterPro" id="IPR006047">
    <property type="entry name" value="GH13_cat_dom"/>
</dbReference>
<dbReference type="SUPFAM" id="SSF51445">
    <property type="entry name" value="(Trans)glycosidases"/>
    <property type="match status" value="1"/>
</dbReference>
<dbReference type="CDD" id="cd11313">
    <property type="entry name" value="AmyAc_arch_bac_AmyA"/>
    <property type="match status" value="1"/>
</dbReference>
<proteinExistence type="predicted"/>
<dbReference type="Pfam" id="PF00128">
    <property type="entry name" value="Alpha-amylase"/>
    <property type="match status" value="2"/>
</dbReference>
<dbReference type="SUPFAM" id="SSF51011">
    <property type="entry name" value="Glycosyl hydrolase domain"/>
    <property type="match status" value="1"/>
</dbReference>
<dbReference type="Pfam" id="PF16657">
    <property type="entry name" value="Malt_amylase_C"/>
    <property type="match status" value="1"/>
</dbReference>
<accession>A0A6J6HFV4</accession>
<dbReference type="PANTHER" id="PTHR47786">
    <property type="entry name" value="ALPHA-1,4-GLUCAN:MALTOSE-1-PHOSPHATE MALTOSYLTRANSFERASE"/>
    <property type="match status" value="1"/>
</dbReference>
<organism evidence="2">
    <name type="scientific">freshwater metagenome</name>
    <dbReference type="NCBI Taxonomy" id="449393"/>
    <lineage>
        <taxon>unclassified sequences</taxon>
        <taxon>metagenomes</taxon>
        <taxon>ecological metagenomes</taxon>
    </lineage>
</organism>
<dbReference type="InterPro" id="IPR017853">
    <property type="entry name" value="GH"/>
</dbReference>
<name>A0A6J6HFV4_9ZZZZ</name>
<reference evidence="2" key="1">
    <citation type="submission" date="2020-05" db="EMBL/GenBank/DDBJ databases">
        <authorList>
            <person name="Chiriac C."/>
            <person name="Salcher M."/>
            <person name="Ghai R."/>
            <person name="Kavagutti S V."/>
        </authorList>
    </citation>
    <scope>NUCLEOTIDE SEQUENCE</scope>
</reference>
<dbReference type="PANTHER" id="PTHR47786:SF2">
    <property type="entry name" value="GLYCOSYL HYDROLASE FAMILY 13 CATALYTIC DOMAIN-CONTAINING PROTEIN"/>
    <property type="match status" value="1"/>
</dbReference>
<dbReference type="SMART" id="SM00642">
    <property type="entry name" value="Aamy"/>
    <property type="match status" value="1"/>
</dbReference>
<sequence length="454" mass="50514">MTTKRLNIIIAAMFSFAALGLQPAIAYNSNSVLPSWANSATIYEVNVRQYTEAGTFKAFEANLPRLQKLGVKILWLMPIHPISELNRKGALGSPYSVADYKGINPEFGNAADFKSLVTKAHALGFKVILDWVANHSGWDNPWTANKSWYHTDSNGNIVPPNNDWTDVAWLNYNNQDMRKAMIDAMSYWVKTFDVDGFRADVAAGVPTDFWKQANTQLQAIKPLFMLAEDQSVQSLLDDAFISNYNWELKDFMNAAAAGQKTRANFEAMAANQAFNYPTRSFPMNFITNHDENSWSGTEFDRLGAAVPAMAALTFTYPGLPLIYSGQEVGNTKRLAFFEKDVLPNMSVANATTTFYTRLVSLKTKNAALWNSSKAKLVPITGDNNSVFAYSRVSGTNKVVTVINASDKTQKVTLNVTKLNSSYYLFSTGKVTTLKNTLTLTLKPWQFEIYSSRAA</sequence>
<dbReference type="GO" id="GO:0005975">
    <property type="term" value="P:carbohydrate metabolic process"/>
    <property type="evidence" value="ECO:0007669"/>
    <property type="project" value="InterPro"/>
</dbReference>
<dbReference type="InterPro" id="IPR032091">
    <property type="entry name" value="Malt_amylase-like_C"/>
</dbReference>
<evidence type="ECO:0000259" key="1">
    <source>
        <dbReference type="SMART" id="SM00642"/>
    </source>
</evidence>
<dbReference type="EMBL" id="CAEZUS010000103">
    <property type="protein sequence ID" value="CAB4611890.1"/>
    <property type="molecule type" value="Genomic_DNA"/>
</dbReference>
<gene>
    <name evidence="2" type="ORF">UFOPK1852_00730</name>
</gene>
<dbReference type="AlphaFoldDB" id="A0A6J6HFV4"/>
<dbReference type="InterPro" id="IPR013780">
    <property type="entry name" value="Glyco_hydro_b"/>
</dbReference>
<dbReference type="Gene3D" id="3.20.20.80">
    <property type="entry name" value="Glycosidases"/>
    <property type="match status" value="1"/>
</dbReference>
<dbReference type="Gene3D" id="2.60.40.1180">
    <property type="entry name" value="Golgi alpha-mannosidase II"/>
    <property type="match status" value="1"/>
</dbReference>
<evidence type="ECO:0000313" key="2">
    <source>
        <dbReference type="EMBL" id="CAB4611890.1"/>
    </source>
</evidence>
<feature type="domain" description="Glycosyl hydrolase family 13 catalytic" evidence="1">
    <location>
        <begin position="30"/>
        <end position="362"/>
    </location>
</feature>
<protein>
    <submittedName>
        <fullName evidence="2">Unannotated protein</fullName>
    </submittedName>
</protein>